<gene>
    <name evidence="2" type="ORF">F8C67_12575</name>
</gene>
<reference evidence="2 3" key="1">
    <citation type="submission" date="2019-09" db="EMBL/GenBank/DDBJ databases">
        <title>Genomes of family Cryomorphaceae.</title>
        <authorList>
            <person name="Bowman J.P."/>
        </authorList>
    </citation>
    <scope>NUCLEOTIDE SEQUENCE [LARGE SCALE GENOMIC DNA]</scope>
    <source>
        <strain evidence="2 3">LMG 25704</strain>
    </source>
</reference>
<accession>A0A6N6RJB3</accession>
<protein>
    <submittedName>
        <fullName evidence="2">Uncharacterized protein</fullName>
    </submittedName>
</protein>
<evidence type="ECO:0000313" key="2">
    <source>
        <dbReference type="EMBL" id="KAB2807025.1"/>
    </source>
</evidence>
<comment type="caution">
    <text evidence="2">The sequence shown here is derived from an EMBL/GenBank/DDBJ whole genome shotgun (WGS) entry which is preliminary data.</text>
</comment>
<dbReference type="Proteomes" id="UP000468650">
    <property type="component" value="Unassembled WGS sequence"/>
</dbReference>
<dbReference type="EMBL" id="WBVO01000012">
    <property type="protein sequence ID" value="KAB2807025.1"/>
    <property type="molecule type" value="Genomic_DNA"/>
</dbReference>
<evidence type="ECO:0000313" key="3">
    <source>
        <dbReference type="Proteomes" id="UP000468650"/>
    </source>
</evidence>
<feature type="transmembrane region" description="Helical" evidence="1">
    <location>
        <begin position="74"/>
        <end position="92"/>
    </location>
</feature>
<dbReference type="AlphaFoldDB" id="A0A6N6RJB3"/>
<keyword evidence="1" id="KW-0472">Membrane</keyword>
<name>A0A6N6RJB3_9FLAO</name>
<sequence length="108" mass="12895">MRTLSKVLLSIPYLIYMGYVIVFFNPQKLNWVFPDMQSYNLQMSVLAVLMLTSLGIQLRILWSFKNIARSKKVNWTWLQFFFSGIVGLFFIWKKWEEFELLDKAAQES</sequence>
<organism evidence="2 3">
    <name type="scientific">Phaeocystidibacter luteus</name>
    <dbReference type="NCBI Taxonomy" id="911197"/>
    <lineage>
        <taxon>Bacteria</taxon>
        <taxon>Pseudomonadati</taxon>
        <taxon>Bacteroidota</taxon>
        <taxon>Flavobacteriia</taxon>
        <taxon>Flavobacteriales</taxon>
        <taxon>Phaeocystidibacteraceae</taxon>
        <taxon>Phaeocystidibacter</taxon>
    </lineage>
</organism>
<dbReference type="OrthoDB" id="1448781at2"/>
<keyword evidence="3" id="KW-1185">Reference proteome</keyword>
<keyword evidence="1" id="KW-1133">Transmembrane helix</keyword>
<proteinExistence type="predicted"/>
<feature type="transmembrane region" description="Helical" evidence="1">
    <location>
        <begin position="7"/>
        <end position="24"/>
    </location>
</feature>
<dbReference type="RefSeq" id="WP_151668215.1">
    <property type="nucleotide sequence ID" value="NZ_WBVO01000012.1"/>
</dbReference>
<feature type="transmembrane region" description="Helical" evidence="1">
    <location>
        <begin position="44"/>
        <end position="62"/>
    </location>
</feature>
<keyword evidence="1" id="KW-0812">Transmembrane</keyword>
<evidence type="ECO:0000256" key="1">
    <source>
        <dbReference type="SAM" id="Phobius"/>
    </source>
</evidence>